<sequence>MLQGKGFFGYTMISDDQGRIANFYVCSSCVYLSLFTAILFYTKSYLYFGNDKFIFVYFLFILIEVSKYVYIFIVDQKVFSYNLKHKSKLMNILELLGKQFKIGELARCLLVIFLSTFGFSIVAILFGAEFLDHHIETLMFGGLMSTLTIFPSYLHLGLNSLLLLFHGVKPNNEFSEVIWRSIQLTILGAWLGAFLIPLDWDCEWQVWPVPCSCGAFLGYVISYFISYLLISVKLYESKIIKSGCKNR</sequence>
<evidence type="ECO:0000256" key="7">
    <source>
        <dbReference type="ARBA" id="ARBA00023136"/>
    </source>
</evidence>
<evidence type="ECO:0008006" key="10">
    <source>
        <dbReference type="Google" id="ProtNLM"/>
    </source>
</evidence>
<name>A0A1B6D6I1_9HEMI</name>
<gene>
    <name evidence="9" type="ORF">g.11312</name>
</gene>
<keyword evidence="6 8" id="KW-1133">Transmembrane helix</keyword>
<evidence type="ECO:0000256" key="4">
    <source>
        <dbReference type="ARBA" id="ARBA00022692"/>
    </source>
</evidence>
<feature type="transmembrane region" description="Helical" evidence="8">
    <location>
        <begin position="21"/>
        <end position="42"/>
    </location>
</feature>
<dbReference type="InterPro" id="IPR009580">
    <property type="entry name" value="GPI_biosynthesis_protein_Pig-F"/>
</dbReference>
<feature type="transmembrane region" description="Helical" evidence="8">
    <location>
        <begin position="177"/>
        <end position="196"/>
    </location>
</feature>
<dbReference type="Pfam" id="PF06699">
    <property type="entry name" value="PIG-F"/>
    <property type="match status" value="1"/>
</dbReference>
<proteinExistence type="predicted"/>
<comment type="subcellular location">
    <subcellularLocation>
        <location evidence="1">Endoplasmic reticulum membrane</location>
        <topology evidence="1">Multi-pass membrane protein</topology>
    </subcellularLocation>
</comment>
<evidence type="ECO:0000256" key="2">
    <source>
        <dbReference type="ARBA" id="ARBA00004687"/>
    </source>
</evidence>
<evidence type="ECO:0000256" key="1">
    <source>
        <dbReference type="ARBA" id="ARBA00004477"/>
    </source>
</evidence>
<dbReference type="GO" id="GO:0006506">
    <property type="term" value="P:GPI anchor biosynthetic process"/>
    <property type="evidence" value="ECO:0007669"/>
    <property type="project" value="UniProtKB-UniPathway"/>
</dbReference>
<keyword evidence="5" id="KW-0256">Endoplasmic reticulum</keyword>
<evidence type="ECO:0000256" key="5">
    <source>
        <dbReference type="ARBA" id="ARBA00022824"/>
    </source>
</evidence>
<evidence type="ECO:0000313" key="9">
    <source>
        <dbReference type="EMBL" id="JAS21292.1"/>
    </source>
</evidence>
<comment type="pathway">
    <text evidence="2">Glycolipid biosynthesis; glycosylphosphatidylinositol-anchor biosynthesis.</text>
</comment>
<accession>A0A1B6D6I1</accession>
<organism evidence="9">
    <name type="scientific">Clastoptera arizonana</name>
    <name type="common">Arizona spittle bug</name>
    <dbReference type="NCBI Taxonomy" id="38151"/>
    <lineage>
        <taxon>Eukaryota</taxon>
        <taxon>Metazoa</taxon>
        <taxon>Ecdysozoa</taxon>
        <taxon>Arthropoda</taxon>
        <taxon>Hexapoda</taxon>
        <taxon>Insecta</taxon>
        <taxon>Pterygota</taxon>
        <taxon>Neoptera</taxon>
        <taxon>Paraneoptera</taxon>
        <taxon>Hemiptera</taxon>
        <taxon>Auchenorrhyncha</taxon>
        <taxon>Cercopoidea</taxon>
        <taxon>Clastopteridae</taxon>
        <taxon>Clastoptera</taxon>
    </lineage>
</organism>
<evidence type="ECO:0000256" key="3">
    <source>
        <dbReference type="ARBA" id="ARBA00022502"/>
    </source>
</evidence>
<keyword evidence="7 8" id="KW-0472">Membrane</keyword>
<feature type="transmembrane region" description="Helical" evidence="8">
    <location>
        <begin position="54"/>
        <end position="74"/>
    </location>
</feature>
<feature type="transmembrane region" description="Helical" evidence="8">
    <location>
        <begin position="140"/>
        <end position="165"/>
    </location>
</feature>
<dbReference type="EMBL" id="GEDC01016006">
    <property type="protein sequence ID" value="JAS21292.1"/>
    <property type="molecule type" value="Transcribed_RNA"/>
</dbReference>
<dbReference type="AlphaFoldDB" id="A0A1B6D6I1"/>
<keyword evidence="3" id="KW-0337">GPI-anchor biosynthesis</keyword>
<dbReference type="GO" id="GO:0005789">
    <property type="term" value="C:endoplasmic reticulum membrane"/>
    <property type="evidence" value="ECO:0007669"/>
    <property type="project" value="UniProtKB-SubCell"/>
</dbReference>
<evidence type="ECO:0000256" key="8">
    <source>
        <dbReference type="SAM" id="Phobius"/>
    </source>
</evidence>
<reference evidence="9" key="1">
    <citation type="submission" date="2015-12" db="EMBL/GenBank/DDBJ databases">
        <title>De novo transcriptome assembly of four potential Pierce s Disease insect vectors from Arizona vineyards.</title>
        <authorList>
            <person name="Tassone E.E."/>
        </authorList>
    </citation>
    <scope>NUCLEOTIDE SEQUENCE</scope>
</reference>
<feature type="transmembrane region" description="Helical" evidence="8">
    <location>
        <begin position="108"/>
        <end position="128"/>
    </location>
</feature>
<protein>
    <recommendedName>
        <fullName evidence="10">Phosphatidylinositol-glycan biosynthesis class F protein</fullName>
    </recommendedName>
</protein>
<dbReference type="UniPathway" id="UPA00196"/>
<feature type="transmembrane region" description="Helical" evidence="8">
    <location>
        <begin position="216"/>
        <end position="235"/>
    </location>
</feature>
<evidence type="ECO:0000256" key="6">
    <source>
        <dbReference type="ARBA" id="ARBA00022989"/>
    </source>
</evidence>
<keyword evidence="4 8" id="KW-0812">Transmembrane</keyword>